<evidence type="ECO:0000313" key="4">
    <source>
        <dbReference type="Proteomes" id="UP000828390"/>
    </source>
</evidence>
<proteinExistence type="predicted"/>
<comment type="caution">
    <text evidence="3">The sequence shown here is derived from an EMBL/GenBank/DDBJ whole genome shotgun (WGS) entry which is preliminary data.</text>
</comment>
<dbReference type="AlphaFoldDB" id="A0A9D4H8Q1"/>
<evidence type="ECO:0000256" key="1">
    <source>
        <dbReference type="SAM" id="MobiDB-lite"/>
    </source>
</evidence>
<keyword evidence="4" id="KW-1185">Reference proteome</keyword>
<evidence type="ECO:0008006" key="5">
    <source>
        <dbReference type="Google" id="ProtNLM"/>
    </source>
</evidence>
<keyword evidence="2" id="KW-0812">Transmembrane</keyword>
<feature type="region of interest" description="Disordered" evidence="1">
    <location>
        <begin position="1"/>
        <end position="28"/>
    </location>
</feature>
<keyword evidence="2" id="KW-0472">Membrane</keyword>
<reference evidence="3" key="1">
    <citation type="journal article" date="2019" name="bioRxiv">
        <title>The Genome of the Zebra Mussel, Dreissena polymorpha: A Resource for Invasive Species Research.</title>
        <authorList>
            <person name="McCartney M.A."/>
            <person name="Auch B."/>
            <person name="Kono T."/>
            <person name="Mallez S."/>
            <person name="Zhang Y."/>
            <person name="Obille A."/>
            <person name="Becker A."/>
            <person name="Abrahante J.E."/>
            <person name="Garbe J."/>
            <person name="Badalamenti J.P."/>
            <person name="Herman A."/>
            <person name="Mangelson H."/>
            <person name="Liachko I."/>
            <person name="Sullivan S."/>
            <person name="Sone E.D."/>
            <person name="Koren S."/>
            <person name="Silverstein K.A.T."/>
            <person name="Beckman K.B."/>
            <person name="Gohl D.M."/>
        </authorList>
    </citation>
    <scope>NUCLEOTIDE SEQUENCE</scope>
    <source>
        <strain evidence="3">Duluth1</strain>
        <tissue evidence="3">Whole animal</tissue>
    </source>
</reference>
<feature type="compositionally biased region" description="Low complexity" evidence="1">
    <location>
        <begin position="1"/>
        <end position="13"/>
    </location>
</feature>
<keyword evidence="2" id="KW-1133">Transmembrane helix</keyword>
<reference evidence="3" key="2">
    <citation type="submission" date="2020-11" db="EMBL/GenBank/DDBJ databases">
        <authorList>
            <person name="McCartney M.A."/>
            <person name="Auch B."/>
            <person name="Kono T."/>
            <person name="Mallez S."/>
            <person name="Becker A."/>
            <person name="Gohl D.M."/>
            <person name="Silverstein K.A.T."/>
            <person name="Koren S."/>
            <person name="Bechman K.B."/>
            <person name="Herman A."/>
            <person name="Abrahante J.E."/>
            <person name="Garbe J."/>
        </authorList>
    </citation>
    <scope>NUCLEOTIDE SEQUENCE</scope>
    <source>
        <strain evidence="3">Duluth1</strain>
        <tissue evidence="3">Whole animal</tissue>
    </source>
</reference>
<name>A0A9D4H8Q1_DREPO</name>
<dbReference type="Proteomes" id="UP000828390">
    <property type="component" value="Unassembled WGS sequence"/>
</dbReference>
<dbReference type="EMBL" id="JAIWYP010000004">
    <property type="protein sequence ID" value="KAH3831699.1"/>
    <property type="molecule type" value="Genomic_DNA"/>
</dbReference>
<feature type="transmembrane region" description="Helical" evidence="2">
    <location>
        <begin position="55"/>
        <end position="76"/>
    </location>
</feature>
<evidence type="ECO:0000256" key="2">
    <source>
        <dbReference type="SAM" id="Phobius"/>
    </source>
</evidence>
<organism evidence="3 4">
    <name type="scientific">Dreissena polymorpha</name>
    <name type="common">Zebra mussel</name>
    <name type="synonym">Mytilus polymorpha</name>
    <dbReference type="NCBI Taxonomy" id="45954"/>
    <lineage>
        <taxon>Eukaryota</taxon>
        <taxon>Metazoa</taxon>
        <taxon>Spiralia</taxon>
        <taxon>Lophotrochozoa</taxon>
        <taxon>Mollusca</taxon>
        <taxon>Bivalvia</taxon>
        <taxon>Autobranchia</taxon>
        <taxon>Heteroconchia</taxon>
        <taxon>Euheterodonta</taxon>
        <taxon>Imparidentia</taxon>
        <taxon>Neoheterodontei</taxon>
        <taxon>Myida</taxon>
        <taxon>Dreissenoidea</taxon>
        <taxon>Dreissenidae</taxon>
        <taxon>Dreissena</taxon>
    </lineage>
</organism>
<protein>
    <recommendedName>
        <fullName evidence="5">Transmembrane protein</fullName>
    </recommendedName>
</protein>
<accession>A0A9D4H8Q1</accession>
<gene>
    <name evidence="3" type="ORF">DPMN_104969</name>
</gene>
<sequence length="84" mass="9086">MSVCSAAVAASSRPRARKESRASNARTSVPDVHFYNDKGMRKVDRKYSSVSSTKGSSTALCCVISVVMLVVVQGWFGHRSDFNG</sequence>
<evidence type="ECO:0000313" key="3">
    <source>
        <dbReference type="EMBL" id="KAH3831699.1"/>
    </source>
</evidence>